<gene>
    <name evidence="2" type="ORF">FD34_GL000966</name>
</gene>
<comment type="caution">
    <text evidence="2">The sequence shown here is derived from an EMBL/GenBank/DDBJ whole genome shotgun (WGS) entry which is preliminary data.</text>
</comment>
<evidence type="ECO:0000313" key="3">
    <source>
        <dbReference type="Proteomes" id="UP000051085"/>
    </source>
</evidence>
<keyword evidence="1" id="KW-0472">Membrane</keyword>
<reference evidence="2 3" key="1">
    <citation type="journal article" date="2015" name="Genome Announc.">
        <title>Expanding the biotechnology potential of lactobacilli through comparative genomics of 213 strains and associated genera.</title>
        <authorList>
            <person name="Sun Z."/>
            <person name="Harris H.M."/>
            <person name="McCann A."/>
            <person name="Guo C."/>
            <person name="Argimon S."/>
            <person name="Zhang W."/>
            <person name="Yang X."/>
            <person name="Jeffery I.B."/>
            <person name="Cooney J.C."/>
            <person name="Kagawa T.F."/>
            <person name="Liu W."/>
            <person name="Song Y."/>
            <person name="Salvetti E."/>
            <person name="Wrobel A."/>
            <person name="Rasinkangas P."/>
            <person name="Parkhill J."/>
            <person name="Rea M.C."/>
            <person name="O'Sullivan O."/>
            <person name="Ritari J."/>
            <person name="Douillard F.P."/>
            <person name="Paul Ross R."/>
            <person name="Yang R."/>
            <person name="Briner A.E."/>
            <person name="Felis G.E."/>
            <person name="de Vos W.M."/>
            <person name="Barrangou R."/>
            <person name="Klaenhammer T.R."/>
            <person name="Caufield P.W."/>
            <person name="Cui Y."/>
            <person name="Zhang H."/>
            <person name="O'Toole P.W."/>
        </authorList>
    </citation>
    <scope>NUCLEOTIDE SEQUENCE [LARGE SCALE GENOMIC DNA]</scope>
    <source>
        <strain evidence="2 3">DSM 8475</strain>
    </source>
</reference>
<keyword evidence="1" id="KW-0812">Transmembrane</keyword>
<keyword evidence="1" id="KW-1133">Transmembrane helix</keyword>
<dbReference type="AlphaFoldDB" id="A0A922TK31"/>
<name>A0A922TK31_9LACO</name>
<dbReference type="Proteomes" id="UP000051085">
    <property type="component" value="Unassembled WGS sequence"/>
</dbReference>
<dbReference type="EMBL" id="AZGO01000066">
    <property type="protein sequence ID" value="KRM35043.1"/>
    <property type="molecule type" value="Genomic_DNA"/>
</dbReference>
<proteinExistence type="predicted"/>
<feature type="transmembrane region" description="Helical" evidence="1">
    <location>
        <begin position="25"/>
        <end position="50"/>
    </location>
</feature>
<evidence type="ECO:0000256" key="1">
    <source>
        <dbReference type="SAM" id="Phobius"/>
    </source>
</evidence>
<sequence>MSALAFTPFNINPAAVETAANTANFAILAFKIISSYLNELFSIIILYFTIY</sequence>
<accession>A0A922TK31</accession>
<protein>
    <submittedName>
        <fullName evidence="2">Uncharacterized protein</fullName>
    </submittedName>
</protein>
<organism evidence="2 3">
    <name type="scientific">Limosilactobacillus pontis DSM 8475</name>
    <dbReference type="NCBI Taxonomy" id="1423794"/>
    <lineage>
        <taxon>Bacteria</taxon>
        <taxon>Bacillati</taxon>
        <taxon>Bacillota</taxon>
        <taxon>Bacilli</taxon>
        <taxon>Lactobacillales</taxon>
        <taxon>Lactobacillaceae</taxon>
        <taxon>Limosilactobacillus</taxon>
    </lineage>
</organism>
<evidence type="ECO:0000313" key="2">
    <source>
        <dbReference type="EMBL" id="KRM35043.1"/>
    </source>
</evidence>